<dbReference type="AlphaFoldDB" id="A0A0W0SQ32"/>
<dbReference type="PIRSF" id="PIRSF009283">
    <property type="entry name" value="HPP_dOase"/>
    <property type="match status" value="1"/>
</dbReference>
<dbReference type="CDD" id="cd07250">
    <property type="entry name" value="HPPD_C_like"/>
    <property type="match status" value="1"/>
</dbReference>
<dbReference type="SUPFAM" id="SSF54593">
    <property type="entry name" value="Glyoxalase/Bleomycin resistance protein/Dihydroxybiphenyl dioxygenase"/>
    <property type="match status" value="1"/>
</dbReference>
<dbReference type="Pfam" id="PF14696">
    <property type="entry name" value="Glyoxalase_5"/>
    <property type="match status" value="1"/>
</dbReference>
<reference evidence="18 19" key="1">
    <citation type="submission" date="2015-11" db="EMBL/GenBank/DDBJ databases">
        <title>Genomic analysis of 38 Legionella species identifies large and diverse effector repertoires.</title>
        <authorList>
            <person name="Burstein D."/>
            <person name="Amaro F."/>
            <person name="Zusman T."/>
            <person name="Lifshitz Z."/>
            <person name="Cohen O."/>
            <person name="Gilbert J.A."/>
            <person name="Pupko T."/>
            <person name="Shuman H.A."/>
            <person name="Segal G."/>
        </authorList>
    </citation>
    <scope>NUCLEOTIDE SEQUENCE [LARGE SCALE GENOMIC DNA]</scope>
    <source>
        <strain evidence="18 19">ATCC 700990</strain>
    </source>
</reference>
<keyword evidence="19" id="KW-1185">Reference proteome</keyword>
<evidence type="ECO:0000256" key="9">
    <source>
        <dbReference type="ARBA" id="ARBA00022964"/>
    </source>
</evidence>
<keyword evidence="5 16" id="KW-0479">Metal-binding</keyword>
<evidence type="ECO:0000256" key="6">
    <source>
        <dbReference type="ARBA" id="ARBA00022735"/>
    </source>
</evidence>
<feature type="binding site" evidence="16">
    <location>
        <position position="237"/>
    </location>
    <ligand>
        <name>Fe cation</name>
        <dbReference type="ChEBI" id="CHEBI:24875"/>
    </ligand>
</feature>
<comment type="function">
    <text evidence="14">Catalyzes the transformation of p-hydroxyphenylpyruvate into HGA. Has hemolytic and brown pigment production activity.</text>
</comment>
<comment type="caution">
    <text evidence="18">The sequence shown here is derived from an EMBL/GenBank/DDBJ whole genome shotgun (WGS) entry which is preliminary data.</text>
</comment>
<dbReference type="InterPro" id="IPR004360">
    <property type="entry name" value="Glyas_Fos-R_dOase_dom"/>
</dbReference>
<dbReference type="PATRIC" id="fig|1212489.4.peg.2647"/>
<proteinExistence type="inferred from homology"/>
<evidence type="ECO:0000256" key="11">
    <source>
        <dbReference type="ARBA" id="ARBA00023004"/>
    </source>
</evidence>
<comment type="cofactor">
    <cofactor evidence="16">
        <name>Fe cation</name>
        <dbReference type="ChEBI" id="CHEBI:24875"/>
    </cofactor>
    <text evidence="16">Binds 1 Fe cation per subunit.</text>
</comment>
<evidence type="ECO:0000256" key="1">
    <source>
        <dbReference type="ARBA" id="ARBA00005877"/>
    </source>
</evidence>
<evidence type="ECO:0000256" key="7">
    <source>
        <dbReference type="ARBA" id="ARBA00022737"/>
    </source>
</evidence>
<comment type="catalytic activity">
    <reaction evidence="13">
        <text>3-(4-hydroxyphenyl)pyruvate + O2 = homogentisate + CO2</text>
        <dbReference type="Rhea" id="RHEA:16189"/>
        <dbReference type="ChEBI" id="CHEBI:15379"/>
        <dbReference type="ChEBI" id="CHEBI:16169"/>
        <dbReference type="ChEBI" id="CHEBI:16526"/>
        <dbReference type="ChEBI" id="CHEBI:36242"/>
        <dbReference type="EC" id="1.13.11.27"/>
    </reaction>
</comment>
<evidence type="ECO:0000256" key="5">
    <source>
        <dbReference type="ARBA" id="ARBA00022723"/>
    </source>
</evidence>
<dbReference type="FunFam" id="3.10.180.10:FF:000007">
    <property type="entry name" value="4-hydroxyphenylpyruvate dioxygenase"/>
    <property type="match status" value="1"/>
</dbReference>
<dbReference type="RefSeq" id="WP_058496796.1">
    <property type="nucleotide sequence ID" value="NZ_CAAAIU010000008.1"/>
</dbReference>
<evidence type="ECO:0000256" key="16">
    <source>
        <dbReference type="PIRSR" id="PIRSR009283-1"/>
    </source>
</evidence>
<evidence type="ECO:0000256" key="8">
    <source>
        <dbReference type="ARBA" id="ARBA00022852"/>
    </source>
</evidence>
<name>A0A0W0SQ32_9GAMM</name>
<evidence type="ECO:0000256" key="15">
    <source>
        <dbReference type="ARBA" id="ARBA00083795"/>
    </source>
</evidence>
<dbReference type="Pfam" id="PF00903">
    <property type="entry name" value="Glyoxalase"/>
    <property type="match status" value="1"/>
</dbReference>
<evidence type="ECO:0000256" key="13">
    <source>
        <dbReference type="ARBA" id="ARBA00050835"/>
    </source>
</evidence>
<dbReference type="InterPro" id="IPR037523">
    <property type="entry name" value="VOC_core"/>
</dbReference>
<dbReference type="InterPro" id="IPR041736">
    <property type="entry name" value="4OHPhenylPyrv_dOase_N"/>
</dbReference>
<keyword evidence="8" id="KW-0204">Cytolysis</keyword>
<evidence type="ECO:0000256" key="2">
    <source>
        <dbReference type="ARBA" id="ARBA00013222"/>
    </source>
</evidence>
<sequence>MYENAASNPCGLDGFAFLEFSGPNKSFLDTQFTEMGFQETAKHKNQNISLYQQGDIQFIVNAASNCQAEEHAKTHGAGACAMGFRVKDANQAYAHAIKHGATPFQDCQHAEHGLPAIQAIGGSVIYFVDDKHQPFANDWQTNPLTLQTQQGCGLTFIDHLTHNVFRGNMDKWARFYESIFNFREIRFFNIVGQMTGLISRALASPCNKIKIPLNESKDDKSQIEEFLHEYKGEGIQHIALNAEDIYKTVNSLRQQGVAFLDVPDTYYEMIDNRIPWHKEPLEKLKQERILIDGEKDPKNGLLLQIFTENIFGPVFFEIIQRRGNQGFGEGNFQALFEAIERDQIKRGTLQETKSF</sequence>
<keyword evidence="6" id="KW-0354">Hemolysis</keyword>
<dbReference type="Gene3D" id="3.10.180.10">
    <property type="entry name" value="2,3-Dihydroxybiphenyl 1,2-Dioxygenase, domain 1"/>
    <property type="match status" value="2"/>
</dbReference>
<evidence type="ECO:0000313" key="19">
    <source>
        <dbReference type="Proteomes" id="UP000054736"/>
    </source>
</evidence>
<dbReference type="PROSITE" id="PS51819">
    <property type="entry name" value="VOC"/>
    <property type="match status" value="2"/>
</dbReference>
<accession>A0A0W0SQ32</accession>
<evidence type="ECO:0000256" key="10">
    <source>
        <dbReference type="ARBA" id="ARBA00023002"/>
    </source>
</evidence>
<dbReference type="InterPro" id="IPR029068">
    <property type="entry name" value="Glyas_Bleomycin-R_OHBP_Dase"/>
</dbReference>
<dbReference type="GO" id="GO:0031640">
    <property type="term" value="P:killing of cells of another organism"/>
    <property type="evidence" value="ECO:0007669"/>
    <property type="project" value="UniProtKB-KW"/>
</dbReference>
<comment type="similarity">
    <text evidence="1">Belongs to the 4HPPD family.</text>
</comment>
<dbReference type="EMBL" id="LNXY01000028">
    <property type="protein sequence ID" value="KTC85340.1"/>
    <property type="molecule type" value="Genomic_DNA"/>
</dbReference>
<dbReference type="GO" id="GO:0006572">
    <property type="term" value="P:L-tyrosine catabolic process"/>
    <property type="evidence" value="ECO:0007669"/>
    <property type="project" value="TreeGrafter"/>
</dbReference>
<dbReference type="InterPro" id="IPR041735">
    <property type="entry name" value="4OHPhenylPyrv_dOase_C"/>
</dbReference>
<protein>
    <recommendedName>
        <fullName evidence="3">4-hydroxyphenylpyruvate dioxygenase</fullName>
        <ecNumber evidence="2">1.13.11.27</ecNumber>
    </recommendedName>
    <alternativeName>
        <fullName evidence="15">Legiolysin</fullName>
    </alternativeName>
</protein>
<dbReference type="Proteomes" id="UP000054736">
    <property type="component" value="Unassembled WGS sequence"/>
</dbReference>
<feature type="binding site" evidence="16">
    <location>
        <position position="317"/>
    </location>
    <ligand>
        <name>Fe cation</name>
        <dbReference type="ChEBI" id="CHEBI:24875"/>
    </ligand>
</feature>
<keyword evidence="9 18" id="KW-0223">Dioxygenase</keyword>
<evidence type="ECO:0000256" key="3">
    <source>
        <dbReference type="ARBA" id="ARBA00018452"/>
    </source>
</evidence>
<gene>
    <name evidence="18" type="primary">lly</name>
    <name evidence="18" type="ORF">Ldro_2512</name>
</gene>
<evidence type="ECO:0000256" key="12">
    <source>
        <dbReference type="ARBA" id="ARBA00023026"/>
    </source>
</evidence>
<dbReference type="InterPro" id="IPR005956">
    <property type="entry name" value="4OHPhenylPyrv_dOase"/>
</dbReference>
<keyword evidence="11 16" id="KW-0408">Iron</keyword>
<evidence type="ECO:0000259" key="17">
    <source>
        <dbReference type="PROSITE" id="PS51819"/>
    </source>
</evidence>
<keyword evidence="4" id="KW-0800">Toxin</keyword>
<dbReference type="GO" id="GO:0046872">
    <property type="term" value="F:metal ion binding"/>
    <property type="evidence" value="ECO:0007669"/>
    <property type="project" value="UniProtKB-KW"/>
</dbReference>
<keyword evidence="18" id="KW-0670">Pyruvate</keyword>
<evidence type="ECO:0000313" key="18">
    <source>
        <dbReference type="EMBL" id="KTC85340.1"/>
    </source>
</evidence>
<dbReference type="PANTHER" id="PTHR11959:SF1">
    <property type="entry name" value="4-HYDROXYPHENYLPYRUVATE DIOXYGENASE"/>
    <property type="match status" value="1"/>
</dbReference>
<dbReference type="EC" id="1.13.11.27" evidence="2"/>
<dbReference type="STRING" id="1212489.Ldro_2512"/>
<dbReference type="NCBIfam" id="TIGR01263">
    <property type="entry name" value="4HPPD"/>
    <property type="match status" value="1"/>
</dbReference>
<organism evidence="18 19">
    <name type="scientific">Legionella drozanskii LLAP-1</name>
    <dbReference type="NCBI Taxonomy" id="1212489"/>
    <lineage>
        <taxon>Bacteria</taxon>
        <taxon>Pseudomonadati</taxon>
        <taxon>Pseudomonadota</taxon>
        <taxon>Gammaproteobacteria</taxon>
        <taxon>Legionellales</taxon>
        <taxon>Legionellaceae</taxon>
        <taxon>Legionella</taxon>
    </lineage>
</organism>
<keyword evidence="7" id="KW-0677">Repeat</keyword>
<dbReference type="PANTHER" id="PTHR11959">
    <property type="entry name" value="4-HYDROXYPHENYLPYRUVATE DIOXYGENASE"/>
    <property type="match status" value="1"/>
</dbReference>
<feature type="binding site" evidence="16">
    <location>
        <position position="159"/>
    </location>
    <ligand>
        <name>Fe cation</name>
        <dbReference type="ChEBI" id="CHEBI:24875"/>
    </ligand>
</feature>
<dbReference type="CDD" id="cd08342">
    <property type="entry name" value="HPPD_N_like"/>
    <property type="match status" value="1"/>
</dbReference>
<dbReference type="GO" id="GO:0003868">
    <property type="term" value="F:4-hydroxyphenylpyruvate dioxygenase activity"/>
    <property type="evidence" value="ECO:0007669"/>
    <property type="project" value="UniProtKB-EC"/>
</dbReference>
<keyword evidence="12" id="KW-0843">Virulence</keyword>
<feature type="domain" description="VOC" evidence="17">
    <location>
        <begin position="14"/>
        <end position="130"/>
    </location>
</feature>
<keyword evidence="10" id="KW-0560">Oxidoreductase</keyword>
<dbReference type="OrthoDB" id="9780241at2"/>
<evidence type="ECO:0000256" key="4">
    <source>
        <dbReference type="ARBA" id="ARBA00022656"/>
    </source>
</evidence>
<feature type="domain" description="VOC" evidence="17">
    <location>
        <begin position="156"/>
        <end position="308"/>
    </location>
</feature>
<evidence type="ECO:0000256" key="14">
    <source>
        <dbReference type="ARBA" id="ARBA00057433"/>
    </source>
</evidence>
<dbReference type="GO" id="GO:0090729">
    <property type="term" value="F:toxin activity"/>
    <property type="evidence" value="ECO:0007669"/>
    <property type="project" value="UniProtKB-KW"/>
</dbReference>